<keyword evidence="4" id="KW-0449">Lipoprotein</keyword>
<comment type="subcellular location">
    <subcellularLocation>
        <location evidence="1">Cell envelope</location>
    </subcellularLocation>
</comment>
<keyword evidence="5" id="KW-1185">Reference proteome</keyword>
<dbReference type="AlphaFoldDB" id="I4AQV8"/>
<evidence type="ECO:0000256" key="2">
    <source>
        <dbReference type="ARBA" id="ARBA00022729"/>
    </source>
</evidence>
<dbReference type="InterPro" id="IPR034984">
    <property type="entry name" value="Imelysin-like_IPPA"/>
</dbReference>
<organism evidence="4 5">
    <name type="scientific">Bernardetia litoralis (strain ATCC 23117 / DSM 6794 / NBRC 15988 / NCIMB 1366 / Fx l1 / Sio-4)</name>
    <name type="common">Flexibacter litoralis</name>
    <dbReference type="NCBI Taxonomy" id="880071"/>
    <lineage>
        <taxon>Bacteria</taxon>
        <taxon>Pseudomonadati</taxon>
        <taxon>Bacteroidota</taxon>
        <taxon>Cytophagia</taxon>
        <taxon>Cytophagales</taxon>
        <taxon>Bernardetiaceae</taxon>
        <taxon>Bernardetia</taxon>
    </lineage>
</organism>
<dbReference type="KEGG" id="fli:Fleli_4045"/>
<dbReference type="EMBL" id="CP003345">
    <property type="protein sequence ID" value="AFM06343.1"/>
    <property type="molecule type" value="Genomic_DNA"/>
</dbReference>
<keyword evidence="2" id="KW-0732">Signal</keyword>
<dbReference type="OrthoDB" id="650514at2"/>
<accession>I4AQV8</accession>
<evidence type="ECO:0000259" key="3">
    <source>
        <dbReference type="Pfam" id="PF09375"/>
    </source>
</evidence>
<feature type="domain" description="Imelysin-like" evidence="3">
    <location>
        <begin position="49"/>
        <end position="327"/>
    </location>
</feature>
<dbReference type="eggNOG" id="COG3489">
    <property type="taxonomic scope" value="Bacteria"/>
</dbReference>
<dbReference type="STRING" id="880071.Fleli_4045"/>
<reference evidence="5" key="1">
    <citation type="submission" date="2012-06" db="EMBL/GenBank/DDBJ databases">
        <title>The complete genome of Flexibacter litoralis DSM 6794.</title>
        <authorList>
            <person name="Lucas S."/>
            <person name="Copeland A."/>
            <person name="Lapidus A."/>
            <person name="Glavina del Rio T."/>
            <person name="Dalin E."/>
            <person name="Tice H."/>
            <person name="Bruce D."/>
            <person name="Goodwin L."/>
            <person name="Pitluck S."/>
            <person name="Peters L."/>
            <person name="Ovchinnikova G."/>
            <person name="Lu M."/>
            <person name="Kyrpides N."/>
            <person name="Mavromatis K."/>
            <person name="Ivanova N."/>
            <person name="Brettin T."/>
            <person name="Detter J.C."/>
            <person name="Han C."/>
            <person name="Larimer F."/>
            <person name="Land M."/>
            <person name="Hauser L."/>
            <person name="Markowitz V."/>
            <person name="Cheng J.-F."/>
            <person name="Hugenholtz P."/>
            <person name="Woyke T."/>
            <person name="Wu D."/>
            <person name="Spring S."/>
            <person name="Lang E."/>
            <person name="Kopitz M."/>
            <person name="Brambilla E."/>
            <person name="Klenk H.-P."/>
            <person name="Eisen J.A."/>
        </authorList>
    </citation>
    <scope>NUCLEOTIDE SEQUENCE [LARGE SCALE GENOMIC DNA]</scope>
    <source>
        <strain evidence="5">ATCC 23117 / DSM 6794 / NBRC 15988 / NCIMB 1366 / Sio-4</strain>
    </source>
</reference>
<dbReference type="InterPro" id="IPR018976">
    <property type="entry name" value="Imelysin-like"/>
</dbReference>
<dbReference type="RefSeq" id="WP_014799766.1">
    <property type="nucleotide sequence ID" value="NC_018018.1"/>
</dbReference>
<protein>
    <submittedName>
        <fullName evidence="4">Putative periplasmic lipoprotein</fullName>
    </submittedName>
</protein>
<name>I4AQV8_BERLS</name>
<gene>
    <name evidence="4" type="ordered locus">Fleli_4045</name>
</gene>
<dbReference type="HOGENOM" id="CLU_064071_0_0_10"/>
<dbReference type="CDD" id="cd14659">
    <property type="entry name" value="Imelysin-like_IPPA"/>
    <property type="match status" value="1"/>
</dbReference>
<dbReference type="PROSITE" id="PS51257">
    <property type="entry name" value="PROKAR_LIPOPROTEIN"/>
    <property type="match status" value="1"/>
</dbReference>
<dbReference type="Pfam" id="PF09375">
    <property type="entry name" value="Peptidase_M75"/>
    <property type="match status" value="1"/>
</dbReference>
<evidence type="ECO:0000313" key="5">
    <source>
        <dbReference type="Proteomes" id="UP000006054"/>
    </source>
</evidence>
<dbReference type="Gene3D" id="1.20.1420.20">
    <property type="entry name" value="M75 peptidase, HXXE motif"/>
    <property type="match status" value="1"/>
</dbReference>
<evidence type="ECO:0000256" key="1">
    <source>
        <dbReference type="ARBA" id="ARBA00004196"/>
    </source>
</evidence>
<sequence precursor="true">MQTIFFKVYFGFFILFSFLGLSSCGNENETEKTEFDRKELLENVATNLIIPSYQNLEDNTDLLVEATQNFTQNPSVSTLETAQTAWKAAYLSFQDANAYNFGAAQGTLGSLLENVGTFPVSETKLENYITAGNSSFDNFDRDSRGFLGAEYLLFDKENTADVVEKYTDQNRKDYLLAVVENIQTEVTNVNTSWTTGYKETFTNNTGTDAGSGVSILFNEWSKSFESIKNFKLGLPLGRRAGQTQADPTLVEAYYSKESILFLKAHFENIERVWYGKSLNGQDGIGFEEYLLSVEGGEAIVLETKAQLEEVEKVINLLPNEDLQTQITSNSTPINNLLTEMQKLTRFLKSEMISLLGITITYDSGDGD</sequence>
<dbReference type="GO" id="GO:0030313">
    <property type="term" value="C:cell envelope"/>
    <property type="evidence" value="ECO:0007669"/>
    <property type="project" value="UniProtKB-SubCell"/>
</dbReference>
<proteinExistence type="predicted"/>
<dbReference type="Proteomes" id="UP000006054">
    <property type="component" value="Chromosome"/>
</dbReference>
<evidence type="ECO:0000313" key="4">
    <source>
        <dbReference type="EMBL" id="AFM06343.1"/>
    </source>
</evidence>
<dbReference type="InterPro" id="IPR038352">
    <property type="entry name" value="Imelysin_sf"/>
</dbReference>